<accession>A0A9N7V426</accession>
<organism evidence="2 3">
    <name type="scientific">Pleuronectes platessa</name>
    <name type="common">European plaice</name>
    <dbReference type="NCBI Taxonomy" id="8262"/>
    <lineage>
        <taxon>Eukaryota</taxon>
        <taxon>Metazoa</taxon>
        <taxon>Chordata</taxon>
        <taxon>Craniata</taxon>
        <taxon>Vertebrata</taxon>
        <taxon>Euteleostomi</taxon>
        <taxon>Actinopterygii</taxon>
        <taxon>Neopterygii</taxon>
        <taxon>Teleostei</taxon>
        <taxon>Neoteleostei</taxon>
        <taxon>Acanthomorphata</taxon>
        <taxon>Carangaria</taxon>
        <taxon>Pleuronectiformes</taxon>
        <taxon>Pleuronectoidei</taxon>
        <taxon>Pleuronectidae</taxon>
        <taxon>Pleuronectes</taxon>
    </lineage>
</organism>
<sequence length="156" mass="17153">MALPSWLPAADEAGDADDADADVTTASHLALPQQHRHFPHTPADFTHRASRSHPPLPPSLPACQSPTRARRSGSDEQRQKHRLLRRFGSWRWFEWAEDSPSELESELLRCQVCVRVATQISSCTARPHTYLHDGGGVGEGGGEGSTLQLQRDGEGQ</sequence>
<dbReference type="AlphaFoldDB" id="A0A9N7V426"/>
<evidence type="ECO:0000256" key="1">
    <source>
        <dbReference type="SAM" id="MobiDB-lite"/>
    </source>
</evidence>
<comment type="caution">
    <text evidence="2">The sequence shown here is derived from an EMBL/GenBank/DDBJ whole genome shotgun (WGS) entry which is preliminary data.</text>
</comment>
<evidence type="ECO:0000313" key="2">
    <source>
        <dbReference type="EMBL" id="CAB1442495.1"/>
    </source>
</evidence>
<reference evidence="2" key="1">
    <citation type="submission" date="2020-03" db="EMBL/GenBank/DDBJ databases">
        <authorList>
            <person name="Weist P."/>
        </authorList>
    </citation>
    <scope>NUCLEOTIDE SEQUENCE</scope>
</reference>
<feature type="region of interest" description="Disordered" evidence="1">
    <location>
        <begin position="134"/>
        <end position="156"/>
    </location>
</feature>
<feature type="region of interest" description="Disordered" evidence="1">
    <location>
        <begin position="1"/>
        <end position="80"/>
    </location>
</feature>
<feature type="compositionally biased region" description="Gly residues" evidence="1">
    <location>
        <begin position="134"/>
        <end position="144"/>
    </location>
</feature>
<keyword evidence="3" id="KW-1185">Reference proteome</keyword>
<feature type="compositionally biased region" description="Acidic residues" evidence="1">
    <location>
        <begin position="12"/>
        <end position="21"/>
    </location>
</feature>
<protein>
    <submittedName>
        <fullName evidence="2">Uncharacterized protein</fullName>
    </submittedName>
</protein>
<gene>
    <name evidence="2" type="ORF">PLEPLA_LOCUS30169</name>
</gene>
<proteinExistence type="predicted"/>
<name>A0A9N7V426_PLEPL</name>
<dbReference type="EMBL" id="CADEAL010002868">
    <property type="protein sequence ID" value="CAB1442495.1"/>
    <property type="molecule type" value="Genomic_DNA"/>
</dbReference>
<evidence type="ECO:0000313" key="3">
    <source>
        <dbReference type="Proteomes" id="UP001153269"/>
    </source>
</evidence>
<dbReference type="Proteomes" id="UP001153269">
    <property type="component" value="Unassembled WGS sequence"/>
</dbReference>